<accession>A0A0K0XZV5</accession>
<dbReference type="Pfam" id="PF07152">
    <property type="entry name" value="YaeQ"/>
    <property type="match status" value="1"/>
</dbReference>
<dbReference type="InterPro" id="IPR009822">
    <property type="entry name" value="YaeQ"/>
</dbReference>
<name>A0A0K0XZV5_9GAMM</name>
<dbReference type="KEGG" id="wma:WM2015_2830"/>
<dbReference type="STRING" id="1579979.WM2015_2830"/>
<dbReference type="SMART" id="SM01322">
    <property type="entry name" value="YaeQ"/>
    <property type="match status" value="1"/>
</dbReference>
<dbReference type="PANTHER" id="PTHR38784">
    <property type="entry name" value="SUCROSE PHOSPHORYLASE"/>
    <property type="match status" value="1"/>
</dbReference>
<evidence type="ECO:0000313" key="2">
    <source>
        <dbReference type="Proteomes" id="UP000066624"/>
    </source>
</evidence>
<dbReference type="Proteomes" id="UP000066624">
    <property type="component" value="Chromosome"/>
</dbReference>
<dbReference type="EMBL" id="CP012154">
    <property type="protein sequence ID" value="AKS43187.1"/>
    <property type="molecule type" value="Genomic_DNA"/>
</dbReference>
<keyword evidence="2" id="KW-1185">Reference proteome</keyword>
<dbReference type="Gene3D" id="3.10.640.10">
    <property type="entry name" value="Restriction endonuclease-like alpha-beta roll domain"/>
    <property type="match status" value="1"/>
</dbReference>
<dbReference type="RefSeq" id="WP_049726692.1">
    <property type="nucleotide sequence ID" value="NZ_CP012154.1"/>
</dbReference>
<dbReference type="SUPFAM" id="SSF52980">
    <property type="entry name" value="Restriction endonuclease-like"/>
    <property type="match status" value="1"/>
</dbReference>
<protein>
    <submittedName>
        <fullName evidence="1">YaeQ family protein</fullName>
    </submittedName>
</protein>
<dbReference type="OrthoDB" id="5293309at2"/>
<reference evidence="1 2" key="1">
    <citation type="submission" date="2015-07" db="EMBL/GenBank/DDBJ databases">
        <authorList>
            <person name="Noorani M."/>
        </authorList>
    </citation>
    <scope>NUCLEOTIDE SEQUENCE [LARGE SCALE GENOMIC DNA]</scope>
    <source>
        <strain evidence="1 2">KCTC 42284</strain>
    </source>
</reference>
<dbReference type="PATRIC" id="fig|1579979.3.peg.2893"/>
<dbReference type="AlphaFoldDB" id="A0A0K0XZV5"/>
<sequence>MALSATTYKMHLDLSDTDRGVYEELRHTVARHPSETEERLTARILAFGLFWDPRMHFGRGLSDVDEAALWSRNLEGQIEHWVEVGRPDADRLKRCSNRTDRLTLLAYGNQDVWAAQVLPKVANLDKLAIASLPQAPMNELAVDLPRSIHWGLMITDDVLYVSDGDRQVEIALSWLKRSG</sequence>
<evidence type="ECO:0000313" key="1">
    <source>
        <dbReference type="EMBL" id="AKS43187.1"/>
    </source>
</evidence>
<dbReference type="PANTHER" id="PTHR38784:SF1">
    <property type="entry name" value="SUCROSE PHOSPHORYLASE"/>
    <property type="match status" value="1"/>
</dbReference>
<dbReference type="InterPro" id="IPR011335">
    <property type="entry name" value="Restrct_endonuc-II-like"/>
</dbReference>
<organism evidence="1 2">
    <name type="scientific">Wenzhouxiangella marina</name>
    <dbReference type="NCBI Taxonomy" id="1579979"/>
    <lineage>
        <taxon>Bacteria</taxon>
        <taxon>Pseudomonadati</taxon>
        <taxon>Pseudomonadota</taxon>
        <taxon>Gammaproteobacteria</taxon>
        <taxon>Chromatiales</taxon>
        <taxon>Wenzhouxiangellaceae</taxon>
        <taxon>Wenzhouxiangella</taxon>
    </lineage>
</organism>
<proteinExistence type="predicted"/>
<gene>
    <name evidence="1" type="ORF">WM2015_2830</name>
</gene>
<dbReference type="InterPro" id="IPR038590">
    <property type="entry name" value="YaeQ_sf"/>
</dbReference>
<dbReference type="PIRSF" id="PIRSF011484">
    <property type="entry name" value="YaeQ"/>
    <property type="match status" value="1"/>
</dbReference>